<keyword evidence="2" id="KW-0812">Transmembrane</keyword>
<dbReference type="AlphaFoldDB" id="A0A6J1G5S8"/>
<organism evidence="3 4">
    <name type="scientific">Cucurbita moschata</name>
    <name type="common">Winter crookneck squash</name>
    <name type="synonym">Cucurbita pepo var. moschata</name>
    <dbReference type="NCBI Taxonomy" id="3662"/>
    <lineage>
        <taxon>Eukaryota</taxon>
        <taxon>Viridiplantae</taxon>
        <taxon>Streptophyta</taxon>
        <taxon>Embryophyta</taxon>
        <taxon>Tracheophyta</taxon>
        <taxon>Spermatophyta</taxon>
        <taxon>Magnoliopsida</taxon>
        <taxon>eudicotyledons</taxon>
        <taxon>Gunneridae</taxon>
        <taxon>Pentapetalae</taxon>
        <taxon>rosids</taxon>
        <taxon>fabids</taxon>
        <taxon>Cucurbitales</taxon>
        <taxon>Cucurbitaceae</taxon>
        <taxon>Cucurbiteae</taxon>
        <taxon>Cucurbita</taxon>
    </lineage>
</organism>
<feature type="compositionally biased region" description="Gly residues" evidence="1">
    <location>
        <begin position="1"/>
        <end position="15"/>
    </location>
</feature>
<dbReference type="GeneID" id="111451047"/>
<accession>A0A6J1G5S8</accession>
<sequence length="103" mass="10937">MASPGRDGGATGGAGSRFPAVDVDRELHPGHNQHVTVDPISSQVAASVEDKEQAKRKATVEEERKQAKKKDTMQTLKTTFIVSGVVAAVAVAAFVVVKKLRQN</sequence>
<keyword evidence="3" id="KW-1185">Reference proteome</keyword>
<evidence type="ECO:0000313" key="3">
    <source>
        <dbReference type="Proteomes" id="UP000504609"/>
    </source>
</evidence>
<evidence type="ECO:0000256" key="2">
    <source>
        <dbReference type="SAM" id="Phobius"/>
    </source>
</evidence>
<dbReference type="Proteomes" id="UP000504609">
    <property type="component" value="Unplaced"/>
</dbReference>
<feature type="region of interest" description="Disordered" evidence="1">
    <location>
        <begin position="1"/>
        <end position="66"/>
    </location>
</feature>
<keyword evidence="2" id="KW-1133">Transmembrane helix</keyword>
<name>A0A6J1G5S8_CUCMO</name>
<proteinExistence type="predicted"/>
<dbReference type="PANTHER" id="PTHR37741">
    <property type="entry name" value="TRANSMEMBRANE PROTEIN"/>
    <property type="match status" value="1"/>
</dbReference>
<keyword evidence="2" id="KW-0472">Membrane</keyword>
<feature type="transmembrane region" description="Helical" evidence="2">
    <location>
        <begin position="78"/>
        <end position="97"/>
    </location>
</feature>
<dbReference type="PANTHER" id="PTHR37741:SF1">
    <property type="entry name" value="TRANSMEMBRANE PROTEIN"/>
    <property type="match status" value="1"/>
</dbReference>
<dbReference type="KEGG" id="cmos:111451047"/>
<feature type="compositionally biased region" description="Basic and acidic residues" evidence="1">
    <location>
        <begin position="48"/>
        <end position="66"/>
    </location>
</feature>
<dbReference type="RefSeq" id="XP_022947065.1">
    <property type="nucleotide sequence ID" value="XM_023091297.1"/>
</dbReference>
<protein>
    <submittedName>
        <fullName evidence="4">Uncharacterized protein LOC111451047</fullName>
    </submittedName>
</protein>
<reference evidence="4" key="1">
    <citation type="submission" date="2025-08" db="UniProtKB">
        <authorList>
            <consortium name="RefSeq"/>
        </authorList>
    </citation>
    <scope>IDENTIFICATION</scope>
    <source>
        <tissue evidence="4">Young leaves</tissue>
    </source>
</reference>
<gene>
    <name evidence="4" type="primary">LOC111451047</name>
</gene>
<evidence type="ECO:0000256" key="1">
    <source>
        <dbReference type="SAM" id="MobiDB-lite"/>
    </source>
</evidence>
<feature type="compositionally biased region" description="Polar residues" evidence="1">
    <location>
        <begin position="33"/>
        <end position="45"/>
    </location>
</feature>
<evidence type="ECO:0000313" key="4">
    <source>
        <dbReference type="RefSeq" id="XP_022947065.1"/>
    </source>
</evidence>